<evidence type="ECO:0000256" key="3">
    <source>
        <dbReference type="ARBA" id="ARBA00023125"/>
    </source>
</evidence>
<dbReference type="InterPro" id="IPR050639">
    <property type="entry name" value="SSR_resolvase"/>
</dbReference>
<feature type="active site" description="O-(5'-phospho-DNA)-serine intermediate" evidence="5">
    <location>
        <position position="43"/>
    </location>
</feature>
<dbReference type="Gene3D" id="1.10.10.60">
    <property type="entry name" value="Homeodomain-like"/>
    <property type="match status" value="1"/>
</dbReference>
<keyword evidence="3" id="KW-0238">DNA-binding</keyword>
<accession>A0ABT3P1G6</accession>
<dbReference type="SMART" id="SM00857">
    <property type="entry name" value="Resolvase"/>
    <property type="match status" value="1"/>
</dbReference>
<dbReference type="Pfam" id="PF02796">
    <property type="entry name" value="HTH_7"/>
    <property type="match status" value="1"/>
</dbReference>
<keyword evidence="2" id="KW-0229">DNA integration</keyword>
<proteinExistence type="inferred from homology"/>
<sequence>MPRRLKTPARKASAQTARAEVGTPALFEGLPEGPRLVGYARVSTSEQTAELQRQALAEAGAAVVHVDEGVSGSVMRWPGLEAALAALRAGDTLGVWKLDRLGRSTVGVLQLLRDLDERKIHFRSLTEGFDTRTPAGRALMQMVAVFAELERSTIRERVMAGLDAAKRNGRMLGRRPALKAAQRDHARELLADGRSQAEVARILGAGRSTVQRLVDGSSPSRFERAVGMADTGMRTDEIMSMLRPDD</sequence>
<gene>
    <name evidence="7" type="ORF">OF850_18365</name>
</gene>
<keyword evidence="8" id="KW-1185">Reference proteome</keyword>
<dbReference type="InterPro" id="IPR009057">
    <property type="entry name" value="Homeodomain-like_sf"/>
</dbReference>
<evidence type="ECO:0000256" key="1">
    <source>
        <dbReference type="ARBA" id="ARBA00009913"/>
    </source>
</evidence>
<dbReference type="Gene3D" id="3.40.50.1390">
    <property type="entry name" value="Resolvase, N-terminal catalytic domain"/>
    <property type="match status" value="1"/>
</dbReference>
<evidence type="ECO:0000313" key="8">
    <source>
        <dbReference type="Proteomes" id="UP001526430"/>
    </source>
</evidence>
<dbReference type="InterPro" id="IPR006118">
    <property type="entry name" value="Recombinase_CS"/>
</dbReference>
<dbReference type="PANTHER" id="PTHR30461:SF2">
    <property type="entry name" value="SERINE RECOMBINASE PINE-RELATED"/>
    <property type="match status" value="1"/>
</dbReference>
<dbReference type="InterPro" id="IPR006119">
    <property type="entry name" value="Resolv_N"/>
</dbReference>
<evidence type="ECO:0000256" key="5">
    <source>
        <dbReference type="PROSITE-ProRule" id="PRU10137"/>
    </source>
</evidence>
<organism evidence="7 8">
    <name type="scientific">Sabulicella glaciei</name>
    <dbReference type="NCBI Taxonomy" id="2984948"/>
    <lineage>
        <taxon>Bacteria</taxon>
        <taxon>Pseudomonadati</taxon>
        <taxon>Pseudomonadota</taxon>
        <taxon>Alphaproteobacteria</taxon>
        <taxon>Acetobacterales</taxon>
        <taxon>Acetobacteraceae</taxon>
        <taxon>Sabulicella</taxon>
    </lineage>
</organism>
<dbReference type="Proteomes" id="UP001526430">
    <property type="component" value="Unassembled WGS sequence"/>
</dbReference>
<protein>
    <submittedName>
        <fullName evidence="7">Recombinase family protein</fullName>
    </submittedName>
</protein>
<dbReference type="PROSITE" id="PS00397">
    <property type="entry name" value="RECOMBINASES_1"/>
    <property type="match status" value="1"/>
</dbReference>
<evidence type="ECO:0000259" key="6">
    <source>
        <dbReference type="PROSITE" id="PS51736"/>
    </source>
</evidence>
<feature type="domain" description="Resolvase/invertase-type recombinase catalytic" evidence="6">
    <location>
        <begin position="35"/>
        <end position="169"/>
    </location>
</feature>
<evidence type="ECO:0000256" key="4">
    <source>
        <dbReference type="ARBA" id="ARBA00023172"/>
    </source>
</evidence>
<dbReference type="SUPFAM" id="SSF53041">
    <property type="entry name" value="Resolvase-like"/>
    <property type="match status" value="1"/>
</dbReference>
<reference evidence="7 8" key="1">
    <citation type="submission" date="2022-10" db="EMBL/GenBank/DDBJ databases">
        <title>Roseococcus glaciei nov., sp. nov., isolated from glacier.</title>
        <authorList>
            <person name="Liu Q."/>
            <person name="Xin Y.-H."/>
        </authorList>
    </citation>
    <scope>NUCLEOTIDE SEQUENCE [LARGE SCALE GENOMIC DNA]</scope>
    <source>
        <strain evidence="7 8">MDT2-1-1</strain>
    </source>
</reference>
<keyword evidence="4" id="KW-0233">DNA recombination</keyword>
<dbReference type="InterPro" id="IPR006120">
    <property type="entry name" value="Resolvase_HTH_dom"/>
</dbReference>
<evidence type="ECO:0000313" key="7">
    <source>
        <dbReference type="EMBL" id="MCW8087594.1"/>
    </source>
</evidence>
<dbReference type="PROSITE" id="PS51736">
    <property type="entry name" value="RECOMBINASES_3"/>
    <property type="match status" value="1"/>
</dbReference>
<dbReference type="SUPFAM" id="SSF46689">
    <property type="entry name" value="Homeodomain-like"/>
    <property type="match status" value="1"/>
</dbReference>
<dbReference type="PANTHER" id="PTHR30461">
    <property type="entry name" value="DNA-INVERTASE FROM LAMBDOID PROPHAGE"/>
    <property type="match status" value="1"/>
</dbReference>
<dbReference type="InterPro" id="IPR036162">
    <property type="entry name" value="Resolvase-like_N_sf"/>
</dbReference>
<evidence type="ECO:0000256" key="2">
    <source>
        <dbReference type="ARBA" id="ARBA00022908"/>
    </source>
</evidence>
<comment type="caution">
    <text evidence="7">The sequence shown here is derived from an EMBL/GenBank/DDBJ whole genome shotgun (WGS) entry which is preliminary data.</text>
</comment>
<dbReference type="CDD" id="cd03768">
    <property type="entry name" value="SR_ResInv"/>
    <property type="match status" value="1"/>
</dbReference>
<dbReference type="CDD" id="cd00569">
    <property type="entry name" value="HTH_Hin_like"/>
    <property type="match status" value="1"/>
</dbReference>
<dbReference type="EMBL" id="JAPFQI010000018">
    <property type="protein sequence ID" value="MCW8087594.1"/>
    <property type="molecule type" value="Genomic_DNA"/>
</dbReference>
<comment type="similarity">
    <text evidence="1">Belongs to the site-specific recombinase resolvase family.</text>
</comment>
<name>A0ABT3P1G6_9PROT</name>
<dbReference type="Pfam" id="PF00239">
    <property type="entry name" value="Resolvase"/>
    <property type="match status" value="1"/>
</dbReference>